<dbReference type="InterPro" id="IPR046341">
    <property type="entry name" value="SET_dom_sf"/>
</dbReference>
<dbReference type="PANTHER" id="PTHR47332:SF4">
    <property type="entry name" value="SET DOMAIN-CONTAINING PROTEIN 5"/>
    <property type="match status" value="1"/>
</dbReference>
<evidence type="ECO:0000259" key="1">
    <source>
        <dbReference type="Pfam" id="PF00856"/>
    </source>
</evidence>
<feature type="domain" description="SET" evidence="1">
    <location>
        <begin position="212"/>
        <end position="277"/>
    </location>
</feature>
<sequence>MSAMQSCACVGRCSSSSMIRRGWRHSSESMNAPETTCPQRLLPGLTHKHSMVRLVLWGKMHGAQTWFPELLRMFRRLDICGHNGDYAFSRKRWSWRTRFIPLRITETHADASPMPDCHVNESEKSDADHIRLLPPKTNEAFVVGLQSEEGQKLNGDHGPITDHHVNKVTGDYRCSVLFEETGVTKRIQRRHLKTFPGVVQTNAFQVDDVDGHDCHALFSLASRFNHSCVPNAGFLPLRTGSQKTHKKRDDQSSACDGHLVLVAIGKICVGKEITLDYLGPQDDKSGNSMQNVRNRRSRLARRYNFVCSCELCTLQDTNSTSPG</sequence>
<dbReference type="OrthoDB" id="265717at2759"/>
<dbReference type="InterPro" id="IPR053185">
    <property type="entry name" value="SET_domain_protein"/>
</dbReference>
<dbReference type="Gene3D" id="2.170.270.10">
    <property type="entry name" value="SET domain"/>
    <property type="match status" value="1"/>
</dbReference>
<accession>A0A813G5Z3</accession>
<dbReference type="InterPro" id="IPR001214">
    <property type="entry name" value="SET_dom"/>
</dbReference>
<dbReference type="SUPFAM" id="SSF82199">
    <property type="entry name" value="SET domain"/>
    <property type="match status" value="1"/>
</dbReference>
<protein>
    <recommendedName>
        <fullName evidence="1">SET domain-containing protein</fullName>
    </recommendedName>
</protein>
<dbReference type="Proteomes" id="UP000654075">
    <property type="component" value="Unassembled WGS sequence"/>
</dbReference>
<dbReference type="AlphaFoldDB" id="A0A813G5Z3"/>
<organism evidence="2 3">
    <name type="scientific">Polarella glacialis</name>
    <name type="common">Dinoflagellate</name>
    <dbReference type="NCBI Taxonomy" id="89957"/>
    <lineage>
        <taxon>Eukaryota</taxon>
        <taxon>Sar</taxon>
        <taxon>Alveolata</taxon>
        <taxon>Dinophyceae</taxon>
        <taxon>Suessiales</taxon>
        <taxon>Suessiaceae</taxon>
        <taxon>Polarella</taxon>
    </lineage>
</organism>
<dbReference type="Pfam" id="PF00856">
    <property type="entry name" value="SET"/>
    <property type="match status" value="1"/>
</dbReference>
<keyword evidence="3" id="KW-1185">Reference proteome</keyword>
<evidence type="ECO:0000313" key="3">
    <source>
        <dbReference type="Proteomes" id="UP000654075"/>
    </source>
</evidence>
<name>A0A813G5Z3_POLGL</name>
<dbReference type="PANTHER" id="PTHR47332">
    <property type="entry name" value="SET DOMAIN-CONTAINING PROTEIN 5"/>
    <property type="match status" value="1"/>
</dbReference>
<evidence type="ECO:0000313" key="2">
    <source>
        <dbReference type="EMBL" id="CAE8622063.1"/>
    </source>
</evidence>
<gene>
    <name evidence="2" type="ORF">PGLA1383_LOCUS39572</name>
</gene>
<proteinExistence type="predicted"/>
<reference evidence="2" key="1">
    <citation type="submission" date="2021-02" db="EMBL/GenBank/DDBJ databases">
        <authorList>
            <person name="Dougan E. K."/>
            <person name="Rhodes N."/>
            <person name="Thang M."/>
            <person name="Chan C."/>
        </authorList>
    </citation>
    <scope>NUCLEOTIDE SEQUENCE</scope>
</reference>
<dbReference type="EMBL" id="CAJNNV010027885">
    <property type="protein sequence ID" value="CAE8622063.1"/>
    <property type="molecule type" value="Genomic_DNA"/>
</dbReference>
<comment type="caution">
    <text evidence="2">The sequence shown here is derived from an EMBL/GenBank/DDBJ whole genome shotgun (WGS) entry which is preliminary data.</text>
</comment>